<protein>
    <submittedName>
        <fullName evidence="4">MhkB protein</fullName>
    </submittedName>
</protein>
<reference evidence="4" key="1">
    <citation type="submission" date="2021-02" db="EMBL/GenBank/DDBJ databases">
        <authorList>
            <person name="Dougan E. K."/>
            <person name="Rhodes N."/>
            <person name="Thang M."/>
            <person name="Chan C."/>
        </authorList>
    </citation>
    <scope>NUCLEOTIDE SEQUENCE</scope>
</reference>
<dbReference type="Proteomes" id="UP000604046">
    <property type="component" value="Unassembled WGS sequence"/>
</dbReference>
<dbReference type="PRINTS" id="PR00320">
    <property type="entry name" value="GPROTEINBRPT"/>
</dbReference>
<dbReference type="Gene3D" id="2.130.10.10">
    <property type="entry name" value="YVTN repeat-like/Quinoprotein amine dehydrogenase"/>
    <property type="match status" value="2"/>
</dbReference>
<dbReference type="PANTHER" id="PTHR22847:SF637">
    <property type="entry name" value="WD REPEAT DOMAIN 5B"/>
    <property type="match status" value="1"/>
</dbReference>
<dbReference type="PANTHER" id="PTHR22847">
    <property type="entry name" value="WD40 REPEAT PROTEIN"/>
    <property type="match status" value="1"/>
</dbReference>
<dbReference type="AlphaFoldDB" id="A0A812TFJ5"/>
<name>A0A812TFJ5_9DINO</name>
<keyword evidence="1 3" id="KW-0853">WD repeat</keyword>
<dbReference type="InterPro" id="IPR001680">
    <property type="entry name" value="WD40_rpt"/>
</dbReference>
<dbReference type="SUPFAM" id="SSF50978">
    <property type="entry name" value="WD40 repeat-like"/>
    <property type="match status" value="1"/>
</dbReference>
<gene>
    <name evidence="4" type="primary">mhkB</name>
    <name evidence="4" type="ORF">SNAT2548_LOCUS29884</name>
</gene>
<accession>A0A812TFJ5</accession>
<dbReference type="InterPro" id="IPR015943">
    <property type="entry name" value="WD40/YVTN_repeat-like_dom_sf"/>
</dbReference>
<dbReference type="Pfam" id="PF00400">
    <property type="entry name" value="WD40"/>
    <property type="match status" value="6"/>
</dbReference>
<dbReference type="InterPro" id="IPR036322">
    <property type="entry name" value="WD40_repeat_dom_sf"/>
</dbReference>
<evidence type="ECO:0000313" key="4">
    <source>
        <dbReference type="EMBL" id="CAE7533303.1"/>
    </source>
</evidence>
<dbReference type="InterPro" id="IPR020472">
    <property type="entry name" value="WD40_PAC1"/>
</dbReference>
<comment type="caution">
    <text evidence="4">The sequence shown here is derived from an EMBL/GenBank/DDBJ whole genome shotgun (WGS) entry which is preliminary data.</text>
</comment>
<dbReference type="PROSITE" id="PS50082">
    <property type="entry name" value="WD_REPEATS_2"/>
    <property type="match status" value="2"/>
</dbReference>
<evidence type="ECO:0000313" key="5">
    <source>
        <dbReference type="Proteomes" id="UP000604046"/>
    </source>
</evidence>
<sequence>MCNVQGAQQLYYSHGAGLVYAGIGKQIVAHSAATGQPRNTYEGHAGPVTCLMVAFCPHLQCDVLLSGSVDSTIKCWPLRPSLGPRRRSPRTFVGHTGAVWGLAVSSTSLFSCSSDCTIRQWCRKTCQELTVLRGHAGPVQQLLILESVLCSGSEDGIVKIWGRDSGRLLCSLKDHEDGITCMLTMSPEDIVTGSRDCTIKHWKVKSGKLTGTMYGHTDWVTCLLEVEDSLWSGSRDATIKRWHPVTHQLLATLHGHCSGVSILCAMSDSILSGSADRTITQWHPKLQTALASIDGKCGVSSLVEVPAGIFRLAARGPPKLLAKPRHPDLDAEPAESCEICKPKEVEEYVYDAPPVACDEALGLRGMVHWMAATIHSEDF</sequence>
<keyword evidence="2" id="KW-0677">Repeat</keyword>
<feature type="repeat" description="WD" evidence="3">
    <location>
        <begin position="132"/>
        <end position="171"/>
    </location>
</feature>
<dbReference type="EMBL" id="CAJNDS010002580">
    <property type="protein sequence ID" value="CAE7533303.1"/>
    <property type="molecule type" value="Genomic_DNA"/>
</dbReference>
<evidence type="ECO:0000256" key="2">
    <source>
        <dbReference type="ARBA" id="ARBA00022737"/>
    </source>
</evidence>
<dbReference type="SMART" id="SM00320">
    <property type="entry name" value="WD40"/>
    <property type="match status" value="6"/>
</dbReference>
<dbReference type="GO" id="GO:1990234">
    <property type="term" value="C:transferase complex"/>
    <property type="evidence" value="ECO:0007669"/>
    <property type="project" value="UniProtKB-ARBA"/>
</dbReference>
<proteinExistence type="predicted"/>
<evidence type="ECO:0000256" key="3">
    <source>
        <dbReference type="PROSITE-ProRule" id="PRU00221"/>
    </source>
</evidence>
<keyword evidence="5" id="KW-1185">Reference proteome</keyword>
<organism evidence="4 5">
    <name type="scientific">Symbiodinium natans</name>
    <dbReference type="NCBI Taxonomy" id="878477"/>
    <lineage>
        <taxon>Eukaryota</taxon>
        <taxon>Sar</taxon>
        <taxon>Alveolata</taxon>
        <taxon>Dinophyceae</taxon>
        <taxon>Suessiales</taxon>
        <taxon>Symbiodiniaceae</taxon>
        <taxon>Symbiodinium</taxon>
    </lineage>
</organism>
<dbReference type="OrthoDB" id="538223at2759"/>
<dbReference type="CDD" id="cd00200">
    <property type="entry name" value="WD40"/>
    <property type="match status" value="1"/>
</dbReference>
<feature type="repeat" description="WD" evidence="3">
    <location>
        <begin position="172"/>
        <end position="212"/>
    </location>
</feature>
<evidence type="ECO:0000256" key="1">
    <source>
        <dbReference type="ARBA" id="ARBA00022574"/>
    </source>
</evidence>